<evidence type="ECO:0000256" key="2">
    <source>
        <dbReference type="SAM" id="SignalP"/>
    </source>
</evidence>
<name>A0ABV7EXQ7_9GAMM</name>
<evidence type="ECO:0000256" key="1">
    <source>
        <dbReference type="SAM" id="Coils"/>
    </source>
</evidence>
<reference evidence="4" key="1">
    <citation type="journal article" date="2019" name="Int. J. Syst. Evol. Microbiol.">
        <title>The Global Catalogue of Microorganisms (GCM) 10K type strain sequencing project: providing services to taxonomists for standard genome sequencing and annotation.</title>
        <authorList>
            <consortium name="The Broad Institute Genomics Platform"/>
            <consortium name="The Broad Institute Genome Sequencing Center for Infectious Disease"/>
            <person name="Wu L."/>
            <person name="Ma J."/>
        </authorList>
    </citation>
    <scope>NUCLEOTIDE SEQUENCE [LARGE SCALE GENOMIC DNA]</scope>
    <source>
        <strain evidence="4">KCTC 52640</strain>
    </source>
</reference>
<sequence length="459" mass="52640">MGKSWQPLVVSVFSLLMICASQANGADKIDRVKNSYFWGSPEFLIGQSLENRSVCASTHWALVRDAKDRELVRYTCDMRGVSSYANGYLARKIAFIEKTPNHRYTSEFDLKRQNHHLRSLEQSLRSLKAEARQNYKGVNTFEYGNQTIGELRSVIESEKNEVAKLQPAIAGNAQAFLDQQAYKGVEMASSWAWSPLEDRLEENQNSLREVSDTVNGYITDAKERYTRPKGFKYDPTVYSIRNDEAAQKKALSNLDRIALMDTSQFFEERAYLDALLLKRDVPKLEWQRSLYENAEELRHSLKKELQTNFDELGDKVMRVKQEIPKKEAAITDAIAFQKRQYVQTRHEVDQTKARIAGLEELIPRQEAQNASANAQDIQKLKGTDPESSAVETYDFVVRDDMVVLDGGSLQLKSEVLGDATRTYSRQQIARSFKFMNQNRGWGYPKYVDAMGLFMFGYKD</sequence>
<accession>A0ABV7EXQ7</accession>
<protein>
    <submittedName>
        <fullName evidence="3">Uncharacterized protein</fullName>
    </submittedName>
</protein>
<dbReference type="RefSeq" id="WP_380691976.1">
    <property type="nucleotide sequence ID" value="NZ_JBHRSS010000010.1"/>
</dbReference>
<keyword evidence="4" id="KW-1185">Reference proteome</keyword>
<feature type="chain" id="PRO_5046241018" evidence="2">
    <location>
        <begin position="26"/>
        <end position="459"/>
    </location>
</feature>
<proteinExistence type="predicted"/>
<comment type="caution">
    <text evidence="3">The sequence shown here is derived from an EMBL/GenBank/DDBJ whole genome shotgun (WGS) entry which is preliminary data.</text>
</comment>
<keyword evidence="2" id="KW-0732">Signal</keyword>
<gene>
    <name evidence="3" type="ORF">ACFOSU_20855</name>
</gene>
<dbReference type="EMBL" id="JBHRSS010000010">
    <property type="protein sequence ID" value="MFC3106332.1"/>
    <property type="molecule type" value="Genomic_DNA"/>
</dbReference>
<dbReference type="Proteomes" id="UP001595462">
    <property type="component" value="Unassembled WGS sequence"/>
</dbReference>
<feature type="coiled-coil region" evidence="1">
    <location>
        <begin position="291"/>
        <end position="375"/>
    </location>
</feature>
<keyword evidence="1" id="KW-0175">Coiled coil</keyword>
<organism evidence="3 4">
    <name type="scientific">Salinisphaera aquimarina</name>
    <dbReference type="NCBI Taxonomy" id="2094031"/>
    <lineage>
        <taxon>Bacteria</taxon>
        <taxon>Pseudomonadati</taxon>
        <taxon>Pseudomonadota</taxon>
        <taxon>Gammaproteobacteria</taxon>
        <taxon>Salinisphaerales</taxon>
        <taxon>Salinisphaeraceae</taxon>
        <taxon>Salinisphaera</taxon>
    </lineage>
</organism>
<evidence type="ECO:0000313" key="4">
    <source>
        <dbReference type="Proteomes" id="UP001595462"/>
    </source>
</evidence>
<feature type="signal peptide" evidence="2">
    <location>
        <begin position="1"/>
        <end position="25"/>
    </location>
</feature>
<evidence type="ECO:0000313" key="3">
    <source>
        <dbReference type="EMBL" id="MFC3106332.1"/>
    </source>
</evidence>